<evidence type="ECO:0000256" key="1">
    <source>
        <dbReference type="SAM" id="MobiDB-lite"/>
    </source>
</evidence>
<gene>
    <name evidence="2" type="primary">Acey_s0031.g2310</name>
    <name evidence="2" type="ORF">Y032_0031g2310</name>
</gene>
<feature type="compositionally biased region" description="Basic and acidic residues" evidence="1">
    <location>
        <begin position="88"/>
        <end position="100"/>
    </location>
</feature>
<proteinExistence type="predicted"/>
<keyword evidence="3" id="KW-1185">Reference proteome</keyword>
<dbReference type="EMBL" id="JARK01001367">
    <property type="protein sequence ID" value="EYC17173.1"/>
    <property type="molecule type" value="Genomic_DNA"/>
</dbReference>
<feature type="region of interest" description="Disordered" evidence="1">
    <location>
        <begin position="56"/>
        <end position="100"/>
    </location>
</feature>
<reference evidence="3" key="1">
    <citation type="journal article" date="2015" name="Nat. Genet.">
        <title>The genome and transcriptome of the zoonotic hookworm Ancylostoma ceylanicum identify infection-specific gene families.</title>
        <authorList>
            <person name="Schwarz E.M."/>
            <person name="Hu Y."/>
            <person name="Antoshechkin I."/>
            <person name="Miller M.M."/>
            <person name="Sternberg P.W."/>
            <person name="Aroian R.V."/>
        </authorList>
    </citation>
    <scope>NUCLEOTIDE SEQUENCE</scope>
    <source>
        <strain evidence="3">HY135</strain>
    </source>
</reference>
<accession>A0A016URN7</accession>
<evidence type="ECO:0000313" key="3">
    <source>
        <dbReference type="Proteomes" id="UP000024635"/>
    </source>
</evidence>
<comment type="caution">
    <text evidence="2">The sequence shown here is derived from an EMBL/GenBank/DDBJ whole genome shotgun (WGS) entry which is preliminary data.</text>
</comment>
<dbReference type="AlphaFoldDB" id="A0A016URN7"/>
<dbReference type="OrthoDB" id="5867887at2759"/>
<name>A0A016URN7_9BILA</name>
<dbReference type="Proteomes" id="UP000024635">
    <property type="component" value="Unassembled WGS sequence"/>
</dbReference>
<evidence type="ECO:0000313" key="2">
    <source>
        <dbReference type="EMBL" id="EYC17173.1"/>
    </source>
</evidence>
<organism evidence="2 3">
    <name type="scientific">Ancylostoma ceylanicum</name>
    <dbReference type="NCBI Taxonomy" id="53326"/>
    <lineage>
        <taxon>Eukaryota</taxon>
        <taxon>Metazoa</taxon>
        <taxon>Ecdysozoa</taxon>
        <taxon>Nematoda</taxon>
        <taxon>Chromadorea</taxon>
        <taxon>Rhabditida</taxon>
        <taxon>Rhabditina</taxon>
        <taxon>Rhabditomorpha</taxon>
        <taxon>Strongyloidea</taxon>
        <taxon>Ancylostomatidae</taxon>
        <taxon>Ancylostomatinae</taxon>
        <taxon>Ancylostoma</taxon>
    </lineage>
</organism>
<sequence length="330" mass="37007">MLRLIPLNCSLRSAPHFLRTLIPTTGATLVELLKPLLSIQNDQNFEYGDFPNQRNAQEETQYENEEQRQPGIMSSEYQMVKPESSDDESTRTALERSERRSGKQRKTCFKSFVPCIISGSLYFAGRDDGDESSFKGAAKCNPSVTSLNRELSTVIFTYEQLYAIFGPQTMRSLIDNSKTGSASGKNKQLKTGITQEEHNKLRNALETLSHVDAKTLRKQHERIGPLKNHYSTQHKVDIENLRKVLGLSAEKSEENRVFNPRANGETINRAAALKDEIAMAATDQTAQENEMQPLESLKEIQGAAELCIRPSKVSLAKSDHELNAKYAALL</sequence>
<protein>
    <submittedName>
        <fullName evidence="2">Uncharacterized protein</fullName>
    </submittedName>
</protein>